<dbReference type="PANTHER" id="PTHR24220">
    <property type="entry name" value="IMPORT ATP-BINDING PROTEIN"/>
    <property type="match status" value="1"/>
</dbReference>
<dbReference type="InterPro" id="IPR003593">
    <property type="entry name" value="AAA+_ATPase"/>
</dbReference>
<dbReference type="Gene3D" id="3.40.50.300">
    <property type="entry name" value="P-loop containing nucleotide triphosphate hydrolases"/>
    <property type="match status" value="1"/>
</dbReference>
<comment type="similarity">
    <text evidence="1">Belongs to the ABC transporter superfamily.</text>
</comment>
<dbReference type="InterPro" id="IPR017911">
    <property type="entry name" value="MacB-like_ATP-bd"/>
</dbReference>
<dbReference type="SUPFAM" id="SSF52540">
    <property type="entry name" value="P-loop containing nucleoside triphosphate hydrolases"/>
    <property type="match status" value="1"/>
</dbReference>
<dbReference type="GO" id="GO:0016887">
    <property type="term" value="F:ATP hydrolysis activity"/>
    <property type="evidence" value="ECO:0007669"/>
    <property type="project" value="InterPro"/>
</dbReference>
<reference evidence="6 7" key="1">
    <citation type="submission" date="2015-06" db="EMBL/GenBank/DDBJ databases">
        <title>Genome sequence of Mycobacterium conceptionense strain MLE.</title>
        <authorList>
            <person name="Greninger A.L."/>
            <person name="Cunningham G."/>
            <person name="Chiu C.Y."/>
            <person name="Miller S."/>
        </authorList>
    </citation>
    <scope>NUCLEOTIDE SEQUENCE [LARGE SCALE GENOMIC DNA]</scope>
    <source>
        <strain evidence="6 7">MLE</strain>
    </source>
</reference>
<dbReference type="PATRIC" id="fig|451644.5.peg.2505"/>
<dbReference type="AlphaFoldDB" id="A0A0J8UAG1"/>
<dbReference type="PROSITE" id="PS00211">
    <property type="entry name" value="ABC_TRANSPORTER_1"/>
    <property type="match status" value="1"/>
</dbReference>
<dbReference type="InterPro" id="IPR027417">
    <property type="entry name" value="P-loop_NTPase"/>
</dbReference>
<evidence type="ECO:0000313" key="6">
    <source>
        <dbReference type="EMBL" id="KMV18356.1"/>
    </source>
</evidence>
<dbReference type="GO" id="GO:0022857">
    <property type="term" value="F:transmembrane transporter activity"/>
    <property type="evidence" value="ECO:0007669"/>
    <property type="project" value="TreeGrafter"/>
</dbReference>
<dbReference type="InterPro" id="IPR017871">
    <property type="entry name" value="ABC_transporter-like_CS"/>
</dbReference>
<sequence length="236" mass="24417">MNALTSPEPAHVAASVAPPIMQADSLYRFFRAGDEQVQALRGVTLALSPGELVAVVGPSGSGKSTLLACLGGLDEPDGGTVRVAGQRITSQPEPARARLRALHIGFLYQDRNLFAHLTVQQNIELTQRIADRAGPSHPGVLLASLGMTERARAYPDELSGGELVRAGVAVALANDPGIVLADEPTGELETASEAAVLANLRDRAATGTAILIASHSPTVAAAADRVITLDDGQLVP</sequence>
<dbReference type="Pfam" id="PF00005">
    <property type="entry name" value="ABC_tran"/>
    <property type="match status" value="1"/>
</dbReference>
<dbReference type="CDD" id="cd03255">
    <property type="entry name" value="ABC_MJ0796_LolCDE_FtsE"/>
    <property type="match status" value="1"/>
</dbReference>
<dbReference type="SMART" id="SM00382">
    <property type="entry name" value="AAA"/>
    <property type="match status" value="1"/>
</dbReference>
<dbReference type="GO" id="GO:0005886">
    <property type="term" value="C:plasma membrane"/>
    <property type="evidence" value="ECO:0007669"/>
    <property type="project" value="TreeGrafter"/>
</dbReference>
<evidence type="ECO:0000259" key="5">
    <source>
        <dbReference type="PROSITE" id="PS50893"/>
    </source>
</evidence>
<dbReference type="OrthoDB" id="9097991at2"/>
<evidence type="ECO:0000256" key="2">
    <source>
        <dbReference type="ARBA" id="ARBA00022448"/>
    </source>
</evidence>
<evidence type="ECO:0000313" key="7">
    <source>
        <dbReference type="Proteomes" id="UP000037594"/>
    </source>
</evidence>
<dbReference type="Proteomes" id="UP000037594">
    <property type="component" value="Unassembled WGS sequence"/>
</dbReference>
<keyword evidence="2" id="KW-0813">Transport</keyword>
<dbReference type="PANTHER" id="PTHR24220:SF689">
    <property type="entry name" value="LIPOPROTEIN-RELEASING SYSTEM ATP-BINDING PROTEIN LOLD"/>
    <property type="match status" value="1"/>
</dbReference>
<dbReference type="EMBL" id="LFOD01000008">
    <property type="protein sequence ID" value="KMV18356.1"/>
    <property type="molecule type" value="Genomic_DNA"/>
</dbReference>
<proteinExistence type="inferred from homology"/>
<evidence type="ECO:0000256" key="3">
    <source>
        <dbReference type="ARBA" id="ARBA00022741"/>
    </source>
</evidence>
<evidence type="ECO:0000256" key="4">
    <source>
        <dbReference type="ARBA" id="ARBA00022840"/>
    </source>
</evidence>
<dbReference type="RefSeq" id="WP_048895806.1">
    <property type="nucleotide sequence ID" value="NZ_JAYXBT010000015.1"/>
</dbReference>
<dbReference type="InterPro" id="IPR015854">
    <property type="entry name" value="ABC_transpr_LolD-like"/>
</dbReference>
<gene>
    <name evidence="6" type="ORF">ACT17_12100</name>
</gene>
<dbReference type="InterPro" id="IPR003439">
    <property type="entry name" value="ABC_transporter-like_ATP-bd"/>
</dbReference>
<feature type="domain" description="ABC transporter" evidence="5">
    <location>
        <begin position="21"/>
        <end position="235"/>
    </location>
</feature>
<accession>A0A0J8UAG1</accession>
<keyword evidence="4 6" id="KW-0067">ATP-binding</keyword>
<dbReference type="GO" id="GO:0005524">
    <property type="term" value="F:ATP binding"/>
    <property type="evidence" value="ECO:0007669"/>
    <property type="project" value="UniProtKB-KW"/>
</dbReference>
<comment type="caution">
    <text evidence="6">The sequence shown here is derived from an EMBL/GenBank/DDBJ whole genome shotgun (WGS) entry which is preliminary data.</text>
</comment>
<evidence type="ECO:0000256" key="1">
    <source>
        <dbReference type="ARBA" id="ARBA00005417"/>
    </source>
</evidence>
<protein>
    <submittedName>
        <fullName evidence="6">ABC transporter ATP-binding protein</fullName>
    </submittedName>
</protein>
<organism evidence="6 7">
    <name type="scientific">Mycolicibacterium conceptionense</name>
    <dbReference type="NCBI Taxonomy" id="451644"/>
    <lineage>
        <taxon>Bacteria</taxon>
        <taxon>Bacillati</taxon>
        <taxon>Actinomycetota</taxon>
        <taxon>Actinomycetes</taxon>
        <taxon>Mycobacteriales</taxon>
        <taxon>Mycobacteriaceae</taxon>
        <taxon>Mycolicibacterium</taxon>
    </lineage>
</organism>
<keyword evidence="3" id="KW-0547">Nucleotide-binding</keyword>
<name>A0A0J8UAG1_9MYCO</name>
<dbReference type="PROSITE" id="PS50893">
    <property type="entry name" value="ABC_TRANSPORTER_2"/>
    <property type="match status" value="1"/>
</dbReference>